<dbReference type="InterPro" id="IPR018664">
    <property type="entry name" value="DUF2103_metal-binding"/>
</dbReference>
<dbReference type="RefSeq" id="WP_012195393.1">
    <property type="nucleotide sequence ID" value="NC_009976.1"/>
</dbReference>
<dbReference type="KEGG" id="pmj:P9211_08401"/>
<keyword evidence="2" id="KW-1185">Reference proteome</keyword>
<evidence type="ECO:0000313" key="1">
    <source>
        <dbReference type="EMBL" id="ABX08771.1"/>
    </source>
</evidence>
<sequence>MGRVVLTHSTHIKGLIDILKKLAKNYKIKSITPSVLSKTRSNSPKLKIKLTRKTIGGFKLVARKGSQAQEIYITTKLNESDLLKELESILN</sequence>
<dbReference type="HOGENOM" id="CLU_154665_0_0_3"/>
<protein>
    <recommendedName>
        <fullName evidence="3">Metal-binding protein</fullName>
    </recommendedName>
</protein>
<dbReference type="Proteomes" id="UP000000788">
    <property type="component" value="Chromosome"/>
</dbReference>
<name>A9BAA9_PROM4</name>
<dbReference type="STRING" id="93059.P9211_08401"/>
<dbReference type="Pfam" id="PF09876">
    <property type="entry name" value="DUF2103"/>
    <property type="match status" value="1"/>
</dbReference>
<evidence type="ECO:0000313" key="2">
    <source>
        <dbReference type="Proteomes" id="UP000000788"/>
    </source>
</evidence>
<evidence type="ECO:0008006" key="3">
    <source>
        <dbReference type="Google" id="ProtNLM"/>
    </source>
</evidence>
<gene>
    <name evidence="1" type="ordered locus">P9211_08401</name>
</gene>
<proteinExistence type="predicted"/>
<accession>A9BAA9</accession>
<dbReference type="OrthoDB" id="463560at2"/>
<dbReference type="AlphaFoldDB" id="A9BAA9"/>
<organism evidence="1 2">
    <name type="scientific">Prochlorococcus marinus (strain MIT 9211)</name>
    <dbReference type="NCBI Taxonomy" id="93059"/>
    <lineage>
        <taxon>Bacteria</taxon>
        <taxon>Bacillati</taxon>
        <taxon>Cyanobacteriota</taxon>
        <taxon>Cyanophyceae</taxon>
        <taxon>Synechococcales</taxon>
        <taxon>Prochlorococcaceae</taxon>
        <taxon>Prochlorococcus</taxon>
    </lineage>
</organism>
<dbReference type="eggNOG" id="COG4031">
    <property type="taxonomic scope" value="Bacteria"/>
</dbReference>
<dbReference type="EMBL" id="CP000878">
    <property type="protein sequence ID" value="ABX08771.1"/>
    <property type="molecule type" value="Genomic_DNA"/>
</dbReference>
<reference evidence="1 2" key="1">
    <citation type="journal article" date="2007" name="PLoS Genet.">
        <title>Patterns and implications of gene gain and loss in the evolution of Prochlorococcus.</title>
        <authorList>
            <person name="Kettler G.C."/>
            <person name="Martiny A.C."/>
            <person name="Huang K."/>
            <person name="Zucker J."/>
            <person name="Coleman M.L."/>
            <person name="Rodrigue S."/>
            <person name="Chen F."/>
            <person name="Lapidus A."/>
            <person name="Ferriera S."/>
            <person name="Johnson J."/>
            <person name="Steglich C."/>
            <person name="Church G.M."/>
            <person name="Richardson P."/>
            <person name="Chisholm S.W."/>
        </authorList>
    </citation>
    <scope>NUCLEOTIDE SEQUENCE [LARGE SCALE GENOMIC DNA]</scope>
    <source>
        <strain evidence="2">MIT 9211</strain>
    </source>
</reference>